<feature type="compositionally biased region" description="Gly residues" evidence="1">
    <location>
        <begin position="99"/>
        <end position="116"/>
    </location>
</feature>
<feature type="compositionally biased region" description="Polar residues" evidence="1">
    <location>
        <begin position="163"/>
        <end position="172"/>
    </location>
</feature>
<dbReference type="RefSeq" id="WP_091518232.1">
    <property type="nucleotide sequence ID" value="NZ_FORF01000002.1"/>
</dbReference>
<keyword evidence="4" id="KW-1185">Reference proteome</keyword>
<feature type="signal peptide" evidence="2">
    <location>
        <begin position="1"/>
        <end position="22"/>
    </location>
</feature>
<keyword evidence="2" id="KW-0732">Signal</keyword>
<evidence type="ECO:0000313" key="4">
    <source>
        <dbReference type="Proteomes" id="UP000242763"/>
    </source>
</evidence>
<evidence type="ECO:0000313" key="3">
    <source>
        <dbReference type="EMBL" id="SFI45864.1"/>
    </source>
</evidence>
<dbReference type="AlphaFoldDB" id="A0A1I3ID00"/>
<name>A0A1I3ID00_9HYPH</name>
<organism evidence="3 4">
    <name type="scientific">Aquamicrobium aerolatum DSM 21857</name>
    <dbReference type="NCBI Taxonomy" id="1121003"/>
    <lineage>
        <taxon>Bacteria</taxon>
        <taxon>Pseudomonadati</taxon>
        <taxon>Pseudomonadota</taxon>
        <taxon>Alphaproteobacteria</taxon>
        <taxon>Hyphomicrobiales</taxon>
        <taxon>Phyllobacteriaceae</taxon>
        <taxon>Aerobium</taxon>
    </lineage>
</organism>
<reference evidence="4" key="1">
    <citation type="submission" date="2016-10" db="EMBL/GenBank/DDBJ databases">
        <authorList>
            <person name="Varghese N."/>
            <person name="Submissions S."/>
        </authorList>
    </citation>
    <scope>NUCLEOTIDE SEQUENCE [LARGE SCALE GENOMIC DNA]</scope>
    <source>
        <strain evidence="4">DSM 21857</strain>
    </source>
</reference>
<dbReference type="STRING" id="1121003.SAMN03080618_00525"/>
<evidence type="ECO:0000256" key="1">
    <source>
        <dbReference type="SAM" id="MobiDB-lite"/>
    </source>
</evidence>
<proteinExistence type="predicted"/>
<protein>
    <submittedName>
        <fullName evidence="3">Uncharacterized protein</fullName>
    </submittedName>
</protein>
<dbReference type="OrthoDB" id="9894362at2"/>
<gene>
    <name evidence="3" type="ORF">SAMN03080618_00525</name>
</gene>
<dbReference type="Proteomes" id="UP000242763">
    <property type="component" value="Unassembled WGS sequence"/>
</dbReference>
<accession>A0A1I3ID00</accession>
<dbReference type="EMBL" id="FORF01000002">
    <property type="protein sequence ID" value="SFI45864.1"/>
    <property type="molecule type" value="Genomic_DNA"/>
</dbReference>
<sequence length="172" mass="16630">MSRMFFVLPLAGAMMTAGVAYAQVAPPAVQETPAPAAVGNTSADCIDASETRSGTTEELAASMDDAKTGGSEGSGEVAAADGKSASETQPVQGADAGTAPGGAGSSGWTGGTGGSDIGTSQSKELPTSPQQDHPAVASGLDPISGETAVTGPQAPPPPLAEENSATAQKPDC</sequence>
<feature type="compositionally biased region" description="Polar residues" evidence="1">
    <location>
        <begin position="121"/>
        <end position="131"/>
    </location>
</feature>
<feature type="chain" id="PRO_5017243700" evidence="2">
    <location>
        <begin position="23"/>
        <end position="172"/>
    </location>
</feature>
<feature type="region of interest" description="Disordered" evidence="1">
    <location>
        <begin position="49"/>
        <end position="172"/>
    </location>
</feature>
<evidence type="ECO:0000256" key="2">
    <source>
        <dbReference type="SAM" id="SignalP"/>
    </source>
</evidence>